<keyword evidence="2" id="KW-1185">Reference proteome</keyword>
<dbReference type="EMBL" id="AP023356">
    <property type="protein sequence ID" value="BCJ41525.1"/>
    <property type="molecule type" value="Genomic_DNA"/>
</dbReference>
<evidence type="ECO:0000313" key="1">
    <source>
        <dbReference type="EMBL" id="BCJ41525.1"/>
    </source>
</evidence>
<organism evidence="1 2">
    <name type="scientific">Actinoplanes ianthinogenes</name>
    <dbReference type="NCBI Taxonomy" id="122358"/>
    <lineage>
        <taxon>Bacteria</taxon>
        <taxon>Bacillati</taxon>
        <taxon>Actinomycetota</taxon>
        <taxon>Actinomycetes</taxon>
        <taxon>Micromonosporales</taxon>
        <taxon>Micromonosporaceae</taxon>
        <taxon>Actinoplanes</taxon>
    </lineage>
</organism>
<accession>A0ABN6C7Z1</accession>
<name>A0ABN6C7Z1_9ACTN</name>
<gene>
    <name evidence="1" type="ORF">Aiant_21820</name>
</gene>
<reference evidence="1 2" key="1">
    <citation type="submission" date="2020-08" db="EMBL/GenBank/DDBJ databases">
        <title>Whole genome shotgun sequence of Actinoplanes ianthinogenes NBRC 13996.</title>
        <authorList>
            <person name="Komaki H."/>
            <person name="Tamura T."/>
        </authorList>
    </citation>
    <scope>NUCLEOTIDE SEQUENCE [LARGE SCALE GENOMIC DNA]</scope>
    <source>
        <strain evidence="1 2">NBRC 13996</strain>
    </source>
</reference>
<sequence>MRAALATGRASLAGAGGGCPALAGTRIAGRAARNVLRAAARFGGAPATPSSRGVAGADESVLAGVATRFAAVRCLMASGALLRHGGVAC</sequence>
<dbReference type="Proteomes" id="UP000676967">
    <property type="component" value="Chromosome"/>
</dbReference>
<proteinExistence type="predicted"/>
<evidence type="ECO:0000313" key="2">
    <source>
        <dbReference type="Proteomes" id="UP000676967"/>
    </source>
</evidence>
<protein>
    <submittedName>
        <fullName evidence="1">Uncharacterized protein</fullName>
    </submittedName>
</protein>